<evidence type="ECO:0000313" key="1">
    <source>
        <dbReference type="EMBL" id="OUQ74438.1"/>
    </source>
</evidence>
<protein>
    <submittedName>
        <fullName evidence="1">Uncharacterized protein</fullName>
    </submittedName>
</protein>
<gene>
    <name evidence="1" type="ORF">B5E44_09755</name>
</gene>
<dbReference type="AlphaFoldDB" id="A0A1Y4VYH0"/>
<dbReference type="Proteomes" id="UP000195859">
    <property type="component" value="Unassembled WGS sequence"/>
</dbReference>
<comment type="caution">
    <text evidence="1">The sequence shown here is derived from an EMBL/GenBank/DDBJ whole genome shotgun (WGS) entry which is preliminary data.</text>
</comment>
<dbReference type="EMBL" id="NFLZ01000041">
    <property type="protein sequence ID" value="OUQ74438.1"/>
    <property type="molecule type" value="Genomic_DNA"/>
</dbReference>
<proteinExistence type="predicted"/>
<sequence>MLHKLLDKLVVSSGNHRFARLVKNGLTIVDVDAVRLDWEDRDRLALLCRCNSKIYAVVSNNFNVVSAMSAIGHKLDVKRGFAGRNVECSYCLDGEIYRLPLVVIREWR</sequence>
<evidence type="ECO:0000313" key="2">
    <source>
        <dbReference type="Proteomes" id="UP000195859"/>
    </source>
</evidence>
<organism evidence="1 2">
    <name type="scientific">Lactobacillus gallinarum</name>
    <dbReference type="NCBI Taxonomy" id="52242"/>
    <lineage>
        <taxon>Bacteria</taxon>
        <taxon>Bacillati</taxon>
        <taxon>Bacillota</taxon>
        <taxon>Bacilli</taxon>
        <taxon>Lactobacillales</taxon>
        <taxon>Lactobacillaceae</taxon>
        <taxon>Lactobacillus</taxon>
    </lineage>
</organism>
<accession>A0A1Y4VYH0</accession>
<name>A0A1Y4VYH0_9LACO</name>
<reference evidence="2" key="1">
    <citation type="submission" date="2017-04" db="EMBL/GenBank/DDBJ databases">
        <title>Function of individual gut microbiota members based on whole genome sequencing of pure cultures obtained from chicken caecum.</title>
        <authorList>
            <person name="Medvecky M."/>
            <person name="Cejkova D."/>
            <person name="Polansky O."/>
            <person name="Karasova D."/>
            <person name="Kubasova T."/>
            <person name="Cizek A."/>
            <person name="Rychlik I."/>
        </authorList>
    </citation>
    <scope>NUCLEOTIDE SEQUENCE [LARGE SCALE GENOMIC DNA]</scope>
    <source>
        <strain evidence="2">An101</strain>
    </source>
</reference>
<dbReference type="RefSeq" id="WP_087301211.1">
    <property type="nucleotide sequence ID" value="NZ_NFLZ01000041.1"/>
</dbReference>